<evidence type="ECO:0000256" key="5">
    <source>
        <dbReference type="RuleBase" id="RU003693"/>
    </source>
</evidence>
<protein>
    <submittedName>
        <fullName evidence="7">Histidinol-phosphate transaminase</fullName>
    </submittedName>
</protein>
<gene>
    <name evidence="7" type="primary">hisC_1</name>
    <name evidence="7" type="ORF">GCM10025778_00720</name>
</gene>
<evidence type="ECO:0000256" key="3">
    <source>
        <dbReference type="ARBA" id="ARBA00022679"/>
    </source>
</evidence>
<dbReference type="PANTHER" id="PTHR43643">
    <property type="entry name" value="HISTIDINOL-PHOSPHATE AMINOTRANSFERASE 2"/>
    <property type="match status" value="1"/>
</dbReference>
<evidence type="ECO:0000259" key="6">
    <source>
        <dbReference type="Pfam" id="PF00155"/>
    </source>
</evidence>
<dbReference type="PANTHER" id="PTHR43643:SF3">
    <property type="entry name" value="HISTIDINOL-PHOSPHATE AMINOTRANSFERASE"/>
    <property type="match status" value="1"/>
</dbReference>
<keyword evidence="4 5" id="KW-0663">Pyridoxal phosphate</keyword>
<accession>A0ABP9TG44</accession>
<keyword evidence="3" id="KW-0808">Transferase</keyword>
<proteinExistence type="inferred from homology"/>
<sequence length="380" mass="38921">MHTGMATGPVPLPVVGTLPQYSRAAGLGTVKWVGSSNESCIAPAPSAVAAMTEAAAGTNRYPGIAGEKLVMAISDTLGLSAEQIAVGAGSLALLGQILSAYAPPGSSVIYAWRSYEAYPILIALAGANSVPVALDACHRHDLEAIGAAIGADTSVVLLCNPNNPTGTVLEMWEITEFLDNAPREVLVVLDEAYTEYSFSGNDSAELLDKYPNLLILRTFSKAYGLAGARAGYLLAHTDIAANIRAVAPPFGLSSLAQAGAVAAWADIDYLKASVAEVVAERDYLASELVARGLEFPSSGGNFVWIPAGFRSLELEAACVAHGVSVRAFQGAGVRVTISVREASEAVLAALDSLSTLPSGQAASPIAAPSAPKNHSTGGAS</sequence>
<keyword evidence="8" id="KW-1185">Reference proteome</keyword>
<organism evidence="7 8">
    <name type="scientific">Paeniglutamicibacter antarcticus</name>
    <dbReference type="NCBI Taxonomy" id="494023"/>
    <lineage>
        <taxon>Bacteria</taxon>
        <taxon>Bacillati</taxon>
        <taxon>Actinomycetota</taxon>
        <taxon>Actinomycetes</taxon>
        <taxon>Micrococcales</taxon>
        <taxon>Micrococcaceae</taxon>
        <taxon>Paeniglutamicibacter</taxon>
    </lineage>
</organism>
<comment type="caution">
    <text evidence="7">The sequence shown here is derived from an EMBL/GenBank/DDBJ whole genome shotgun (WGS) entry which is preliminary data.</text>
</comment>
<comment type="cofactor">
    <cofactor evidence="1 5">
        <name>pyridoxal 5'-phosphate</name>
        <dbReference type="ChEBI" id="CHEBI:597326"/>
    </cofactor>
</comment>
<dbReference type="InterPro" id="IPR050106">
    <property type="entry name" value="HistidinolP_aminotransfase"/>
</dbReference>
<dbReference type="InterPro" id="IPR015421">
    <property type="entry name" value="PyrdxlP-dep_Trfase_major"/>
</dbReference>
<evidence type="ECO:0000256" key="4">
    <source>
        <dbReference type="ARBA" id="ARBA00022898"/>
    </source>
</evidence>
<dbReference type="InterPro" id="IPR015424">
    <property type="entry name" value="PyrdxlP-dep_Trfase"/>
</dbReference>
<name>A0ABP9TG44_9MICC</name>
<evidence type="ECO:0000313" key="7">
    <source>
        <dbReference type="EMBL" id="GAA5225542.1"/>
    </source>
</evidence>
<dbReference type="SUPFAM" id="SSF53383">
    <property type="entry name" value="PLP-dependent transferases"/>
    <property type="match status" value="1"/>
</dbReference>
<dbReference type="PROSITE" id="PS00599">
    <property type="entry name" value="AA_TRANSFER_CLASS_2"/>
    <property type="match status" value="1"/>
</dbReference>
<evidence type="ECO:0000313" key="8">
    <source>
        <dbReference type="Proteomes" id="UP001501257"/>
    </source>
</evidence>
<feature type="domain" description="Aminotransferase class I/classII large" evidence="6">
    <location>
        <begin position="35"/>
        <end position="337"/>
    </location>
</feature>
<dbReference type="InterPro" id="IPR001917">
    <property type="entry name" value="Aminotrans_II_pyridoxalP_BS"/>
</dbReference>
<reference evidence="8" key="1">
    <citation type="journal article" date="2019" name="Int. J. Syst. Evol. Microbiol.">
        <title>The Global Catalogue of Microorganisms (GCM) 10K type strain sequencing project: providing services to taxonomists for standard genome sequencing and annotation.</title>
        <authorList>
            <consortium name="The Broad Institute Genomics Platform"/>
            <consortium name="The Broad Institute Genome Sequencing Center for Infectious Disease"/>
            <person name="Wu L."/>
            <person name="Ma J."/>
        </authorList>
    </citation>
    <scope>NUCLEOTIDE SEQUENCE [LARGE SCALE GENOMIC DNA]</scope>
    <source>
        <strain evidence="8">JCM 18952</strain>
    </source>
</reference>
<dbReference type="RefSeq" id="WP_345465687.1">
    <property type="nucleotide sequence ID" value="NZ_BAABLK010000002.1"/>
</dbReference>
<evidence type="ECO:0000256" key="1">
    <source>
        <dbReference type="ARBA" id="ARBA00001933"/>
    </source>
</evidence>
<dbReference type="Gene3D" id="3.90.1150.10">
    <property type="entry name" value="Aspartate Aminotransferase, domain 1"/>
    <property type="match status" value="1"/>
</dbReference>
<dbReference type="Proteomes" id="UP001501257">
    <property type="component" value="Unassembled WGS sequence"/>
</dbReference>
<dbReference type="Gene3D" id="3.40.640.10">
    <property type="entry name" value="Type I PLP-dependent aspartate aminotransferase-like (Major domain)"/>
    <property type="match status" value="1"/>
</dbReference>
<comment type="similarity">
    <text evidence="5">Belongs to the class-II pyridoxal-phosphate-dependent aminotransferase family.</text>
</comment>
<dbReference type="EMBL" id="BAABLK010000002">
    <property type="protein sequence ID" value="GAA5225542.1"/>
    <property type="molecule type" value="Genomic_DNA"/>
</dbReference>
<keyword evidence="2" id="KW-0032">Aminotransferase</keyword>
<dbReference type="InterPro" id="IPR004839">
    <property type="entry name" value="Aminotransferase_I/II_large"/>
</dbReference>
<dbReference type="InterPro" id="IPR015422">
    <property type="entry name" value="PyrdxlP-dep_Trfase_small"/>
</dbReference>
<dbReference type="Pfam" id="PF00155">
    <property type="entry name" value="Aminotran_1_2"/>
    <property type="match status" value="1"/>
</dbReference>
<dbReference type="CDD" id="cd00609">
    <property type="entry name" value="AAT_like"/>
    <property type="match status" value="1"/>
</dbReference>
<evidence type="ECO:0000256" key="2">
    <source>
        <dbReference type="ARBA" id="ARBA00022576"/>
    </source>
</evidence>